<evidence type="ECO:0000313" key="2">
    <source>
        <dbReference type="Proteomes" id="UP000034879"/>
    </source>
</evidence>
<dbReference type="Proteomes" id="UP000034879">
    <property type="component" value="Unassembled WGS sequence"/>
</dbReference>
<sequence>MLNDLNKLDYRHSFSDEEQARIMQEIAAEANFRAEKEVYREQAWDPKRVKAVTFTGKLDAGSRFERSADLKVQFIKPEVEEAEIIRASQALGVGRRKIDDPQDGISEIKSEVGLPQIYLSKTWEEKTSYGYLATPPYSQWPPLFAPGLGTKEARQKFVDFYGQYHYYYCTQAWLPVDQEAKTAEQWVMDRVKKRWYAGCVKKGRLDPADYEGYYERFNSRLIVRLYLSGLPLVWGNRHLTGWDIRLNPQPKVDTPKYVITKNLFWSYLPQWYDLVFPIWHNLTQYPLGWSTEYAKADISAWLKSFEENTLTKFSAGVRSKKTFFLLLAERMLGAILADDGMDARFDAPEKAAELKYYLNLHQEVFDWAMKNFVSL</sequence>
<accession>A0A0G1SXZ6</accession>
<comment type="caution">
    <text evidence="1">The sequence shown here is derived from an EMBL/GenBank/DDBJ whole genome shotgun (WGS) entry which is preliminary data.</text>
</comment>
<dbReference type="AlphaFoldDB" id="A0A0G1SXZ6"/>
<protein>
    <submittedName>
        <fullName evidence="1">Uncharacterized protein</fullName>
    </submittedName>
</protein>
<dbReference type="EMBL" id="LCOJ01000037">
    <property type="protein sequence ID" value="KKU74352.1"/>
    <property type="molecule type" value="Genomic_DNA"/>
</dbReference>
<gene>
    <name evidence="1" type="ORF">UY01_C0037G0007</name>
</gene>
<reference evidence="1 2" key="1">
    <citation type="journal article" date="2015" name="Nature">
        <title>rRNA introns, odd ribosomes, and small enigmatic genomes across a large radiation of phyla.</title>
        <authorList>
            <person name="Brown C.T."/>
            <person name="Hug L.A."/>
            <person name="Thomas B.C."/>
            <person name="Sharon I."/>
            <person name="Castelle C.J."/>
            <person name="Singh A."/>
            <person name="Wilkins M.J."/>
            <person name="Williams K.H."/>
            <person name="Banfield J.F."/>
        </authorList>
    </citation>
    <scope>NUCLEOTIDE SEQUENCE [LARGE SCALE GENOMIC DNA]</scope>
</reference>
<proteinExistence type="predicted"/>
<name>A0A0G1SXZ6_9BACT</name>
<organism evidence="1 2">
    <name type="scientific">Candidatus Nomurabacteria bacterium GW2011_GWB1_47_6</name>
    <dbReference type="NCBI Taxonomy" id="1618749"/>
    <lineage>
        <taxon>Bacteria</taxon>
        <taxon>Candidatus Nomuraibacteriota</taxon>
    </lineage>
</organism>
<evidence type="ECO:0000313" key="1">
    <source>
        <dbReference type="EMBL" id="KKU74352.1"/>
    </source>
</evidence>